<dbReference type="InterPro" id="IPR037066">
    <property type="entry name" value="Plug_dom_sf"/>
</dbReference>
<dbReference type="AlphaFoldDB" id="A0A432E0X0"/>
<dbReference type="Gene3D" id="2.170.130.10">
    <property type="entry name" value="TonB-dependent receptor, plug domain"/>
    <property type="match status" value="1"/>
</dbReference>
<dbReference type="Pfam" id="PF07715">
    <property type="entry name" value="Plug"/>
    <property type="match status" value="1"/>
</dbReference>
<gene>
    <name evidence="3" type="ORF">EJ377_10010</name>
</gene>
<comment type="caution">
    <text evidence="3">The sequence shown here is derived from an EMBL/GenBank/DDBJ whole genome shotgun (WGS) entry which is preliminary data.</text>
</comment>
<protein>
    <submittedName>
        <fullName evidence="3">Plug domain-containing protein</fullName>
    </submittedName>
</protein>
<feature type="domain" description="TonB-dependent receptor plug" evidence="2">
    <location>
        <begin position="61"/>
        <end position="124"/>
    </location>
</feature>
<accession>A0A432E0X0</accession>
<name>A0A432E0X0_9FLAO</name>
<reference evidence="3 4" key="1">
    <citation type="submission" date="2018-12" db="EMBL/GenBank/DDBJ databases">
        <title>Draft Genome Sequence of Chryseobacterium arthrosphaerae strain ED882-96 Isolated from the Blood of a Patient with Liver Cirrhosis in Taiwan.</title>
        <authorList>
            <person name="Lin J.-N."/>
            <person name="Lai C.-H."/>
            <person name="Yang C.-H."/>
            <person name="Huang Y.-H."/>
        </authorList>
    </citation>
    <scope>NUCLEOTIDE SEQUENCE [LARGE SCALE GENOMIC DNA]</scope>
    <source>
        <strain evidence="3 4">ED882-96</strain>
    </source>
</reference>
<evidence type="ECO:0000313" key="3">
    <source>
        <dbReference type="EMBL" id="RTZ50226.1"/>
    </source>
</evidence>
<evidence type="ECO:0000313" key="4">
    <source>
        <dbReference type="Proteomes" id="UP000276953"/>
    </source>
</evidence>
<dbReference type="Proteomes" id="UP000276953">
    <property type="component" value="Unassembled WGS sequence"/>
</dbReference>
<dbReference type="InterPro" id="IPR012910">
    <property type="entry name" value="Plug_dom"/>
</dbReference>
<sequence length="129" mass="14538">MSFMKNVLICASLLSSVLIFAQERDSTKSNHIEEIVVNGRYYKKYVEKQGSSSLRLDEALIKIPQNISIITNKALEDQQVTTLSDGVLRNVAGAQRLEHWGDMYTRVNMRGSRAAAFMNGVNVTSNWVR</sequence>
<evidence type="ECO:0000256" key="1">
    <source>
        <dbReference type="SAM" id="SignalP"/>
    </source>
</evidence>
<evidence type="ECO:0000259" key="2">
    <source>
        <dbReference type="Pfam" id="PF07715"/>
    </source>
</evidence>
<keyword evidence="1" id="KW-0732">Signal</keyword>
<feature type="signal peptide" evidence="1">
    <location>
        <begin position="1"/>
        <end position="21"/>
    </location>
</feature>
<dbReference type="SUPFAM" id="SSF56935">
    <property type="entry name" value="Porins"/>
    <property type="match status" value="1"/>
</dbReference>
<dbReference type="EMBL" id="RYFC01000001">
    <property type="protein sequence ID" value="RTZ50226.1"/>
    <property type="molecule type" value="Genomic_DNA"/>
</dbReference>
<feature type="chain" id="PRO_5019387708" evidence="1">
    <location>
        <begin position="22"/>
        <end position="129"/>
    </location>
</feature>
<proteinExistence type="predicted"/>
<organism evidence="3 4">
    <name type="scientific">Chryseobacterium arthrosphaerae</name>
    <dbReference type="NCBI Taxonomy" id="651561"/>
    <lineage>
        <taxon>Bacteria</taxon>
        <taxon>Pseudomonadati</taxon>
        <taxon>Bacteroidota</taxon>
        <taxon>Flavobacteriia</taxon>
        <taxon>Flavobacteriales</taxon>
        <taxon>Weeksellaceae</taxon>
        <taxon>Chryseobacterium group</taxon>
        <taxon>Chryseobacterium</taxon>
    </lineage>
</organism>